<proteinExistence type="predicted"/>
<feature type="compositionally biased region" description="Basic and acidic residues" evidence="1">
    <location>
        <begin position="716"/>
        <end position="727"/>
    </location>
</feature>
<feature type="compositionally biased region" description="Basic residues" evidence="1">
    <location>
        <begin position="493"/>
        <end position="507"/>
    </location>
</feature>
<feature type="compositionally biased region" description="Low complexity" evidence="1">
    <location>
        <begin position="254"/>
        <end position="268"/>
    </location>
</feature>
<evidence type="ECO:0000256" key="1">
    <source>
        <dbReference type="SAM" id="MobiDB-lite"/>
    </source>
</evidence>
<feature type="compositionally biased region" description="Basic residues" evidence="1">
    <location>
        <begin position="283"/>
        <end position="292"/>
    </location>
</feature>
<feature type="compositionally biased region" description="Basic residues" evidence="1">
    <location>
        <begin position="415"/>
        <end position="432"/>
    </location>
</feature>
<feature type="compositionally biased region" description="Low complexity" evidence="1">
    <location>
        <begin position="686"/>
        <end position="700"/>
    </location>
</feature>
<sequence>GTSPRAPRRRRRLPLEALPRPRPRRPRRARGPRRARRGVLRRVLVPRHGVPGRLRPARAALPGAVGRHGQRRLRGGGRHPARRRARRRREPDRRRDRGAAQRDERPLTALGGGRGPALAGRAGGLRGGPVRRAGRRARRRGGRPARGGVRDRRPRRHRGLAQRGRRRPVRAGHRADRRDRGDRRGHHRPDRGVPLRGRDGAHARLGAHRARGGDPPADLRHPLHGLPELRADARHHAGPRRGHRLRPPHRRPLPRAARPGGLRPPRGLRGQRHGRDLRGGRRGDRRRGHRGPAGHGDPVRRADGPGLGDRGGRRGRGRHHRPADAHGRLRAPPAPEGSRARGALRRLRPLGGAHHGTPVARRGRRDARPARPRRPLHRAAAGPARRRQRPRGQRDPRGLRPPGRGLRPGLQRAARGGRRHAARRARRPRRGGRPAVRGLHAGRRRRDARPAQRGGGRRHDRGDPVLLAAGRADLAARRAPARHHAARRDPGHGRPRLRRRRHRHLRGPRGQDRLAPAAVRRARGGAQRAAAHGGVPLPLGADRLRGVQPPEHRGGLRRRGGGVPERLGRRAPRGGRRGADRLLRPAVHVRRALRAEHGLQRLPPEPDPGGVPAWRRAARQRRPGPVARGEDHPGRRGDHDRRVPRVRLGPGRRRQDDRARARRGHPHRRPGGPDGRRARGDDAARRQGVVAARVAGPAPAEHLARGRAGRGPRGGARREGAPRRPGV</sequence>
<feature type="compositionally biased region" description="Basic residues" evidence="1">
    <location>
        <begin position="21"/>
        <end position="40"/>
    </location>
</feature>
<feature type="region of interest" description="Disordered" evidence="1">
    <location>
        <begin position="233"/>
        <end position="727"/>
    </location>
</feature>
<feature type="compositionally biased region" description="Basic residues" evidence="1">
    <location>
        <begin position="361"/>
        <end position="377"/>
    </location>
</feature>
<feature type="compositionally biased region" description="Basic residues" evidence="1">
    <location>
        <begin position="236"/>
        <end position="253"/>
    </location>
</feature>
<feature type="compositionally biased region" description="Basic and acidic residues" evidence="1">
    <location>
        <begin position="89"/>
        <end position="106"/>
    </location>
</feature>
<feature type="non-terminal residue" evidence="2">
    <location>
        <position position="727"/>
    </location>
</feature>
<dbReference type="EMBL" id="CADCVO010000215">
    <property type="protein sequence ID" value="CAA9484488.1"/>
    <property type="molecule type" value="Genomic_DNA"/>
</dbReference>
<feature type="compositionally biased region" description="Low complexity" evidence="1">
    <location>
        <begin position="515"/>
        <end position="534"/>
    </location>
</feature>
<feature type="non-terminal residue" evidence="2">
    <location>
        <position position="1"/>
    </location>
</feature>
<feature type="compositionally biased region" description="Basic and acidic residues" evidence="1">
    <location>
        <begin position="674"/>
        <end position="685"/>
    </location>
</feature>
<dbReference type="AlphaFoldDB" id="A0A6J4RX96"/>
<feature type="compositionally biased region" description="Gly residues" evidence="1">
    <location>
        <begin position="110"/>
        <end position="127"/>
    </location>
</feature>
<feature type="compositionally biased region" description="Basic residues" evidence="1">
    <location>
        <begin position="68"/>
        <end position="88"/>
    </location>
</feature>
<name>A0A6J4RX96_9ACTN</name>
<accession>A0A6J4RX96</accession>
<gene>
    <name evidence="2" type="ORF">AVDCRST_MAG13-1361</name>
</gene>
<feature type="compositionally biased region" description="Basic and acidic residues" evidence="1">
    <location>
        <begin position="190"/>
        <end position="199"/>
    </location>
</feature>
<feature type="compositionally biased region" description="Low complexity" evidence="1">
    <location>
        <begin position="41"/>
        <end position="67"/>
    </location>
</feature>
<feature type="compositionally biased region" description="Basic and acidic residues" evidence="1">
    <location>
        <begin position="273"/>
        <end position="282"/>
    </location>
</feature>
<feature type="compositionally biased region" description="Basic and acidic residues" evidence="1">
    <location>
        <begin position="542"/>
        <end position="554"/>
    </location>
</feature>
<feature type="compositionally biased region" description="Basic and acidic residues" evidence="1">
    <location>
        <begin position="628"/>
        <end position="643"/>
    </location>
</feature>
<feature type="compositionally biased region" description="Basic residues" evidence="1">
    <location>
        <begin position="132"/>
        <end position="143"/>
    </location>
</feature>
<feature type="compositionally biased region" description="Low complexity" evidence="1">
    <location>
        <begin position="400"/>
        <end position="414"/>
    </location>
</feature>
<feature type="compositionally biased region" description="Basic residues" evidence="1">
    <location>
        <begin position="660"/>
        <end position="670"/>
    </location>
</feature>
<feature type="compositionally biased region" description="Basic and acidic residues" evidence="1">
    <location>
        <begin position="173"/>
        <end position="182"/>
    </location>
</feature>
<evidence type="ECO:0000313" key="2">
    <source>
        <dbReference type="EMBL" id="CAA9484488.1"/>
    </source>
</evidence>
<feature type="compositionally biased region" description="Basic residues" evidence="1">
    <location>
        <begin position="1"/>
        <end position="12"/>
    </location>
</feature>
<organism evidence="2">
    <name type="scientific">uncultured Solirubrobacteraceae bacterium</name>
    <dbReference type="NCBI Taxonomy" id="1162706"/>
    <lineage>
        <taxon>Bacteria</taxon>
        <taxon>Bacillati</taxon>
        <taxon>Actinomycetota</taxon>
        <taxon>Thermoleophilia</taxon>
        <taxon>Solirubrobacterales</taxon>
        <taxon>Solirubrobacteraceae</taxon>
        <taxon>environmental samples</taxon>
    </lineage>
</organism>
<feature type="compositionally biased region" description="Basic residues" evidence="1">
    <location>
        <begin position="152"/>
        <end position="172"/>
    </location>
</feature>
<feature type="region of interest" description="Disordered" evidence="1">
    <location>
        <begin position="1"/>
        <end position="199"/>
    </location>
</feature>
<reference evidence="2" key="1">
    <citation type="submission" date="2020-02" db="EMBL/GenBank/DDBJ databases">
        <authorList>
            <person name="Meier V. D."/>
        </authorList>
    </citation>
    <scope>NUCLEOTIDE SEQUENCE</scope>
    <source>
        <strain evidence="2">AVDCRST_MAG13</strain>
    </source>
</reference>
<protein>
    <submittedName>
        <fullName evidence="2">Integral membrane protein</fullName>
    </submittedName>
</protein>